<dbReference type="EMBL" id="CDMZ01001480">
    <property type="protein sequence ID" value="CEM33216.1"/>
    <property type="molecule type" value="Genomic_DNA"/>
</dbReference>
<dbReference type="PRINTS" id="PR00326">
    <property type="entry name" value="GTP1OBG"/>
</dbReference>
<dbReference type="Pfam" id="PF01926">
    <property type="entry name" value="MMR_HSR1"/>
    <property type="match status" value="2"/>
</dbReference>
<evidence type="ECO:0000256" key="8">
    <source>
        <dbReference type="SAM" id="MobiDB-lite"/>
    </source>
</evidence>
<protein>
    <recommendedName>
        <fullName evidence="2">GTPase Der</fullName>
    </recommendedName>
    <alternativeName>
        <fullName evidence="7">GTP-binding protein EngA</fullName>
    </alternativeName>
</protein>
<dbReference type="InterPro" id="IPR006073">
    <property type="entry name" value="GTP-bd"/>
</dbReference>
<evidence type="ECO:0000259" key="10">
    <source>
        <dbReference type="Pfam" id="PF14714"/>
    </source>
</evidence>
<keyword evidence="5" id="KW-0547">Nucleotide-binding</keyword>
<organism evidence="11">
    <name type="scientific">Chromera velia CCMP2878</name>
    <dbReference type="NCBI Taxonomy" id="1169474"/>
    <lineage>
        <taxon>Eukaryota</taxon>
        <taxon>Sar</taxon>
        <taxon>Alveolata</taxon>
        <taxon>Colpodellida</taxon>
        <taxon>Chromeraceae</taxon>
        <taxon>Chromera</taxon>
    </lineage>
</organism>
<dbReference type="SUPFAM" id="SSF52540">
    <property type="entry name" value="P-loop containing nucleoside triphosphate hydrolases"/>
    <property type="match status" value="2"/>
</dbReference>
<dbReference type="VEuPathDB" id="CryptoDB:Cvel_5105"/>
<dbReference type="NCBIfam" id="TIGR00231">
    <property type="entry name" value="small_GTP"/>
    <property type="match status" value="2"/>
</dbReference>
<feature type="compositionally biased region" description="Low complexity" evidence="8">
    <location>
        <begin position="504"/>
        <end position="517"/>
    </location>
</feature>
<reference evidence="11" key="1">
    <citation type="submission" date="2014-11" db="EMBL/GenBank/DDBJ databases">
        <authorList>
            <person name="Otto D Thomas"/>
            <person name="Naeem Raeece"/>
        </authorList>
    </citation>
    <scope>NUCLEOTIDE SEQUENCE</scope>
</reference>
<dbReference type="PANTHER" id="PTHR43834">
    <property type="entry name" value="GTPASE DER"/>
    <property type="match status" value="1"/>
</dbReference>
<evidence type="ECO:0000256" key="5">
    <source>
        <dbReference type="ARBA" id="ARBA00022741"/>
    </source>
</evidence>
<proteinExistence type="inferred from homology"/>
<gene>
    <name evidence="11" type="ORF">Cvel_5105</name>
</gene>
<dbReference type="InterPro" id="IPR015946">
    <property type="entry name" value="KH_dom-like_a/b"/>
</dbReference>
<keyword evidence="4" id="KW-0677">Repeat</keyword>
<evidence type="ECO:0000256" key="2">
    <source>
        <dbReference type="ARBA" id="ARBA00020953"/>
    </source>
</evidence>
<evidence type="ECO:0000256" key="4">
    <source>
        <dbReference type="ARBA" id="ARBA00022737"/>
    </source>
</evidence>
<feature type="region of interest" description="Disordered" evidence="8">
    <location>
        <begin position="489"/>
        <end position="517"/>
    </location>
</feature>
<evidence type="ECO:0000256" key="1">
    <source>
        <dbReference type="ARBA" id="ARBA00008279"/>
    </source>
</evidence>
<dbReference type="InterPro" id="IPR005225">
    <property type="entry name" value="Small_GTP-bd"/>
</dbReference>
<keyword evidence="6" id="KW-0342">GTP-binding</keyword>
<evidence type="ECO:0000256" key="3">
    <source>
        <dbReference type="ARBA" id="ARBA00022517"/>
    </source>
</evidence>
<dbReference type="GO" id="GO:0005525">
    <property type="term" value="F:GTP binding"/>
    <property type="evidence" value="ECO:0007669"/>
    <property type="project" value="UniProtKB-KW"/>
</dbReference>
<dbReference type="InterPro" id="IPR027417">
    <property type="entry name" value="P-loop_NTPase"/>
</dbReference>
<dbReference type="PhylomeDB" id="A0A0G4GRN0"/>
<name>A0A0G4GRN0_9ALVE</name>
<dbReference type="Gene3D" id="3.30.300.20">
    <property type="match status" value="1"/>
</dbReference>
<dbReference type="Pfam" id="PF14714">
    <property type="entry name" value="KH_dom-like"/>
    <property type="match status" value="1"/>
</dbReference>
<dbReference type="GO" id="GO:0042254">
    <property type="term" value="P:ribosome biogenesis"/>
    <property type="evidence" value="ECO:0007669"/>
    <property type="project" value="UniProtKB-KW"/>
</dbReference>
<evidence type="ECO:0000259" key="9">
    <source>
        <dbReference type="Pfam" id="PF01926"/>
    </source>
</evidence>
<evidence type="ECO:0000256" key="7">
    <source>
        <dbReference type="ARBA" id="ARBA00032345"/>
    </source>
</evidence>
<comment type="similarity">
    <text evidence="1">Belongs to the TRAFAC class TrmE-Era-EngA-EngB-Septin-like GTPase superfamily. EngA (Der) GTPase family.</text>
</comment>
<evidence type="ECO:0000313" key="11">
    <source>
        <dbReference type="EMBL" id="CEM33216.1"/>
    </source>
</evidence>
<evidence type="ECO:0000256" key="6">
    <source>
        <dbReference type="ARBA" id="ARBA00023134"/>
    </source>
</evidence>
<feature type="domain" description="GTPase Der C-terminal KH-domain-like" evidence="10">
    <location>
        <begin position="820"/>
        <end position="900"/>
    </location>
</feature>
<feature type="domain" description="G" evidence="9">
    <location>
        <begin position="638"/>
        <end position="755"/>
    </location>
</feature>
<dbReference type="HAMAP" id="MF_00195">
    <property type="entry name" value="GTPase_Der"/>
    <property type="match status" value="1"/>
</dbReference>
<dbReference type="InterPro" id="IPR016484">
    <property type="entry name" value="GTPase_Der"/>
</dbReference>
<feature type="region of interest" description="Disordered" evidence="8">
    <location>
        <begin position="275"/>
        <end position="358"/>
    </location>
</feature>
<dbReference type="InterPro" id="IPR032859">
    <property type="entry name" value="KH_dom-like"/>
</dbReference>
<feature type="compositionally biased region" description="Acidic residues" evidence="8">
    <location>
        <begin position="277"/>
        <end position="296"/>
    </location>
</feature>
<dbReference type="PANTHER" id="PTHR43834:SF6">
    <property type="entry name" value="GTPASE DER"/>
    <property type="match status" value="1"/>
</dbReference>
<accession>A0A0G4GRN0</accession>
<sequence>MSLFKCRLLTASLQKLARREMGVDPFLHPRIHGASSSLCVHRRSFALVVPASRSSRDGTPKGALAFRKAEDPPIPVAIVGRANVGKSTLFNRLVALPGSRNNTRHRRAIVSNIAGTTRNRKEAVTRFGGMTLKMIDTGGVEGEEATSACGLLQAMRKQVLSALEESEAVLFLIDARASVTALDELIARMLVSGSLHVKKRRTNEAGDEEFEDVPVILVANKAEGAFMGDLMNEVYRLNLGDPVLVSAERNFGLDDLYDRLAMEVGHLQNGLFHDAQESDAEASESSDESDMEELGDGDGHGHMALEASSGGLSHAPGWLLETGREGARHSGRTSEFLLEAPREEEEEGSEKGSASEDDELETIVHATQRLHAPVPTARTVDWLRSKAKHVGLPAPQSAEQYLHWLATGSAHLPSDRAESEGEGEEGMTEADELWEADAGAEGRKRFLEYEQSGAAHPQHLQWMTGACEAGLNRPPSSAFLSMPFATPPRLGREDEWAEAEGEEAAATSPFSSSSSSANSMEFLSRHGAESSSVSLVPSSSGFASEWGHFSRGWDERVLRMMREPRILPKNAPLPSVDSPSEELREEEAALLAGDEEAIYEHEHKGWMSRRVSGLKTREQRAFVLSKRQRVMFDKEVNISFIGQPNSGKSSLVNALLHSERMVVDAVPGSTVDSVIVKWSYKGHPVKIHDTAGMTRGWRVRGNELEVEAARQTLRCIRASQVCVLCVDATDRDGHLGRFDLQVGHMVTEKEWRVLVLAITKWDLVDDGEKEKIVQRVLDQAKAFLSQVKGMPIVFVSSHQGQNLELLMNKIMAVYRRWNARVPTTRLNKWLREFTERFPPPWRKGTKANIKFACQVKTRPPTFVLWSSMYSKYPPNYLRRLLNNIREEFNLPGTPVRMCIRCSNMPPVGRRLSKQEILKWKRRGPTQREAVENLDRYGNVKQAKHRQKTS</sequence>
<feature type="domain" description="G" evidence="9">
    <location>
        <begin position="76"/>
        <end position="190"/>
    </location>
</feature>
<dbReference type="CDD" id="cd01894">
    <property type="entry name" value="EngA1"/>
    <property type="match status" value="1"/>
</dbReference>
<keyword evidence="3" id="KW-0690">Ribosome biogenesis</keyword>
<dbReference type="Gene3D" id="3.40.50.300">
    <property type="entry name" value="P-loop containing nucleotide triphosphate hydrolases"/>
    <property type="match status" value="2"/>
</dbReference>
<dbReference type="AlphaFoldDB" id="A0A0G4GRN0"/>